<protein>
    <submittedName>
        <fullName evidence="1">Uncharacterized protein</fullName>
    </submittedName>
</protein>
<accession>A0A845DNG1</accession>
<gene>
    <name evidence="1" type="ORF">GLW04_01170</name>
</gene>
<evidence type="ECO:0000313" key="1">
    <source>
        <dbReference type="EMBL" id="MYL18479.1"/>
    </source>
</evidence>
<dbReference type="RefSeq" id="WP_160834940.1">
    <property type="nucleotide sequence ID" value="NZ_WMET01000001.1"/>
</dbReference>
<name>A0A845DNG1_9BACI</name>
<proteinExistence type="predicted"/>
<comment type="caution">
    <text evidence="1">The sequence shown here is derived from an EMBL/GenBank/DDBJ whole genome shotgun (WGS) entry which is preliminary data.</text>
</comment>
<reference evidence="1 2" key="1">
    <citation type="submission" date="2019-11" db="EMBL/GenBank/DDBJ databases">
        <title>Genome sequences of 17 halophilic strains isolated from different environments.</title>
        <authorList>
            <person name="Furrow R.E."/>
        </authorList>
    </citation>
    <scope>NUCLEOTIDE SEQUENCE [LARGE SCALE GENOMIC DNA]</scope>
    <source>
        <strain evidence="1 2">22511_23_Filter</strain>
    </source>
</reference>
<evidence type="ECO:0000313" key="2">
    <source>
        <dbReference type="Proteomes" id="UP000460949"/>
    </source>
</evidence>
<sequence length="81" mass="9755">MDRPPVTAGEEKKKEKTLLEVLQEIDRETSKYKGIMKQPDKKFQQWDKDFGAWEKRFTKQMTDVEKYLNKYAGKMEKFFEG</sequence>
<dbReference type="EMBL" id="WMET01000001">
    <property type="protein sequence ID" value="MYL18479.1"/>
    <property type="molecule type" value="Genomic_DNA"/>
</dbReference>
<organism evidence="1 2">
    <name type="scientific">Halobacillus litoralis</name>
    <dbReference type="NCBI Taxonomy" id="45668"/>
    <lineage>
        <taxon>Bacteria</taxon>
        <taxon>Bacillati</taxon>
        <taxon>Bacillota</taxon>
        <taxon>Bacilli</taxon>
        <taxon>Bacillales</taxon>
        <taxon>Bacillaceae</taxon>
        <taxon>Halobacillus</taxon>
    </lineage>
</organism>
<dbReference type="AlphaFoldDB" id="A0A845DNG1"/>
<dbReference type="Proteomes" id="UP000460949">
    <property type="component" value="Unassembled WGS sequence"/>
</dbReference>
<dbReference type="OrthoDB" id="2973905at2"/>